<keyword evidence="2" id="KW-1133">Transmembrane helix</keyword>
<comment type="caution">
    <text evidence="3">The sequence shown here is derived from an EMBL/GenBank/DDBJ whole genome shotgun (WGS) entry which is preliminary data.</text>
</comment>
<sequence length="245" mass="28616">MSKRSLNKYALLAAIQLCISDSKAHEKLSKDQVMLVLGAHSSTPEIIEYKRSLTPKEFKFFVDMYVNDKSLERWPESRLLALIAGRMEAFEARSIDYNRDAVLKQVIASTIDRDTGRELVLTEDFLRYYRHFRHPDVRKFAEEHKNSPNKYVKLAAERLISTQSKPEDPMRLEKQDRIIRKEIGDPTYRSENNFYNLNNEKSDDLETPDKVEDEPQRNSYTLPLFILIALPSISGVIIYIKKKKD</sequence>
<reference evidence="4" key="1">
    <citation type="journal article" date="2019" name="Int. J. Syst. Evol. Microbiol.">
        <title>The Global Catalogue of Microorganisms (GCM) 10K type strain sequencing project: providing services to taxonomists for standard genome sequencing and annotation.</title>
        <authorList>
            <consortium name="The Broad Institute Genomics Platform"/>
            <consortium name="The Broad Institute Genome Sequencing Center for Infectious Disease"/>
            <person name="Wu L."/>
            <person name="Ma J."/>
        </authorList>
    </citation>
    <scope>NUCLEOTIDE SEQUENCE [LARGE SCALE GENOMIC DNA]</scope>
    <source>
        <strain evidence="4">CCUG 57942</strain>
    </source>
</reference>
<feature type="transmembrane region" description="Helical" evidence="2">
    <location>
        <begin position="220"/>
        <end position="240"/>
    </location>
</feature>
<dbReference type="RefSeq" id="WP_377086970.1">
    <property type="nucleotide sequence ID" value="NZ_JBHSJL010000014.1"/>
</dbReference>
<proteinExistence type="predicted"/>
<gene>
    <name evidence="3" type="ORF">ACFSW8_14900</name>
</gene>
<feature type="compositionally biased region" description="Basic and acidic residues" evidence="1">
    <location>
        <begin position="200"/>
        <end position="215"/>
    </location>
</feature>
<evidence type="ECO:0000313" key="3">
    <source>
        <dbReference type="EMBL" id="MFD2160189.1"/>
    </source>
</evidence>
<keyword evidence="2" id="KW-0812">Transmembrane</keyword>
<dbReference type="Proteomes" id="UP001597389">
    <property type="component" value="Unassembled WGS sequence"/>
</dbReference>
<feature type="region of interest" description="Disordered" evidence="1">
    <location>
        <begin position="190"/>
        <end position="215"/>
    </location>
</feature>
<name>A0ABW4ZDT8_9BACT</name>
<accession>A0ABW4ZDT8</accession>
<organism evidence="3 4">
    <name type="scientific">Rubritalea tangerina</name>
    <dbReference type="NCBI Taxonomy" id="430798"/>
    <lineage>
        <taxon>Bacteria</taxon>
        <taxon>Pseudomonadati</taxon>
        <taxon>Verrucomicrobiota</taxon>
        <taxon>Verrucomicrobiia</taxon>
        <taxon>Verrucomicrobiales</taxon>
        <taxon>Rubritaleaceae</taxon>
        <taxon>Rubritalea</taxon>
    </lineage>
</organism>
<keyword evidence="2" id="KW-0472">Membrane</keyword>
<evidence type="ECO:0000313" key="4">
    <source>
        <dbReference type="Proteomes" id="UP001597389"/>
    </source>
</evidence>
<evidence type="ECO:0000256" key="1">
    <source>
        <dbReference type="SAM" id="MobiDB-lite"/>
    </source>
</evidence>
<keyword evidence="4" id="KW-1185">Reference proteome</keyword>
<protein>
    <submittedName>
        <fullName evidence="3">Uncharacterized protein</fullName>
    </submittedName>
</protein>
<feature type="compositionally biased region" description="Polar residues" evidence="1">
    <location>
        <begin position="190"/>
        <end position="199"/>
    </location>
</feature>
<evidence type="ECO:0000256" key="2">
    <source>
        <dbReference type="SAM" id="Phobius"/>
    </source>
</evidence>
<dbReference type="EMBL" id="JBHUJB010000073">
    <property type="protein sequence ID" value="MFD2160189.1"/>
    <property type="molecule type" value="Genomic_DNA"/>
</dbReference>